<proteinExistence type="predicted"/>
<reference evidence="1 2" key="1">
    <citation type="submission" date="2017-07" db="EMBL/GenBank/DDBJ databases">
        <title>Phylogenetic study on the rhizospheric bacterium Ochrobactrum sp. A44.</title>
        <authorList>
            <person name="Krzyzanowska D.M."/>
            <person name="Ossowicki A."/>
            <person name="Rajewska M."/>
            <person name="Maciag T."/>
            <person name="Kaczynski Z."/>
            <person name="Czerwicka M."/>
            <person name="Jafra S."/>
        </authorList>
    </citation>
    <scope>NUCLEOTIDE SEQUENCE [LARGE SCALE GENOMIC DNA]</scope>
    <source>
        <strain evidence="1 2">A44</strain>
        <plasmid evidence="1 2">unnamed1</plasmid>
    </source>
</reference>
<dbReference type="AlphaFoldDB" id="A0A248UMR8"/>
<protein>
    <submittedName>
        <fullName evidence="1">Uncharacterized protein</fullName>
    </submittedName>
</protein>
<evidence type="ECO:0000313" key="1">
    <source>
        <dbReference type="EMBL" id="ASV87926.1"/>
    </source>
</evidence>
<dbReference type="EMBL" id="CP022605">
    <property type="protein sequence ID" value="ASV87926.1"/>
    <property type="molecule type" value="Genomic_DNA"/>
</dbReference>
<name>A0A248UMR8_9HYPH</name>
<geneLocation type="plasmid" evidence="1 2">
    <name>unnamed1</name>
</geneLocation>
<gene>
    <name evidence="1" type="ORF">CES85_3758</name>
</gene>
<keyword evidence="1" id="KW-0614">Plasmid</keyword>
<evidence type="ECO:0000313" key="2">
    <source>
        <dbReference type="Proteomes" id="UP000215256"/>
    </source>
</evidence>
<accession>A0A248UMR8</accession>
<dbReference type="KEGG" id="och:CES85_3758"/>
<sequence>MPSLEPFNGWKSYNFRIGGSGVQRTFRYPEFNTNGFVEAPLLCASEDFRALLIL</sequence>
<dbReference type="Proteomes" id="UP000215256">
    <property type="component" value="Plasmid unnamed1"/>
</dbReference>
<organism evidence="1 2">
    <name type="scientific">Ochrobactrum quorumnocens</name>
    <dbReference type="NCBI Taxonomy" id="271865"/>
    <lineage>
        <taxon>Bacteria</taxon>
        <taxon>Pseudomonadati</taxon>
        <taxon>Pseudomonadota</taxon>
        <taxon>Alphaproteobacteria</taxon>
        <taxon>Hyphomicrobiales</taxon>
        <taxon>Brucellaceae</taxon>
        <taxon>Brucella/Ochrobactrum group</taxon>
        <taxon>Ochrobactrum</taxon>
    </lineage>
</organism>